<gene>
    <name evidence="5" type="ORF">FZEAL_2009</name>
</gene>
<keyword evidence="6" id="KW-1185">Reference proteome</keyword>
<feature type="repeat" description="ANK" evidence="2">
    <location>
        <begin position="716"/>
        <end position="748"/>
    </location>
</feature>
<dbReference type="InterPro" id="IPR056884">
    <property type="entry name" value="NPHP3-like_N"/>
</dbReference>
<evidence type="ECO:0000256" key="2">
    <source>
        <dbReference type="PROSITE-ProRule" id="PRU00023"/>
    </source>
</evidence>
<dbReference type="AlphaFoldDB" id="A0A8H4URN0"/>
<dbReference type="Pfam" id="PF17111">
    <property type="entry name" value="PigL_N"/>
    <property type="match status" value="1"/>
</dbReference>
<protein>
    <recommendedName>
        <fullName evidence="7">NACHT domain-containing protein</fullName>
    </recommendedName>
</protein>
<feature type="domain" description="Azaphilone pigments biosynthesis cluster protein L N-terminal" evidence="3">
    <location>
        <begin position="3"/>
        <end position="149"/>
    </location>
</feature>
<sequence>MSDPLSISASIAGLVALADLIFKHVYKYARAAKDAKEDIQALAEEVNDIARVLRVLGALAYDLERNGDRVDPALKVDHLGRCDKTLNKIKTKVEKADNSLNRSRLAGITRQLKWPFSASETKETLAELGRHKASINLALATDSMRDLQLCLSKTDEIGKQVTAIVQAVRKIEINTLIHVDGQKQRVLNYFMKTSPQRNLETSIKLRQPMTGLWLTQSQEFLEWLETPGSKLWLTGIPGAGKTVLAGSVVQDALTRSYDTPDTGAAFFFCDYKSEDTWDTVNILGAIVSQLARQKDEAFEMLRQYYDDLNPPAGLPKTPDAEGLRTKITEMSELFTQAIIVVDGLDECGDTKNVNEVVDSLLQVADYSENVTMALLSRDHYNIREFLAQEFEVIPIAAHTEDIQRYVSAELQKRIETQHLQLSDVSMRDEITETLVNRAEGMFRWVVCQIDYLCECAHDEERREALKKLPPDLPESYRRLLERINRCSPLVQSMVQMCLQFIAHAEPKLTILQLQQAVSTPAAPGAFLDKSNTVSEQEISRRCSSLIRKSQDGEYFEFAHFSVQEFLENEDALSQPVDLHKYFTTNSISYTQLAAQCLRFLQLENFSRQATITDDEIELQCFSNSMYPFYDYAATFTAESMTKYTDDSVVLGLAKALFHPSKTAQFVIWSIKVFNSFLQRLGTLEMRCLNEESEDNSDVGTVPEEAYLRACKTILDTDFTPLHMAAALKLPEICRFLIDQGVPVNARSDRIK</sequence>
<evidence type="ECO:0000313" key="5">
    <source>
        <dbReference type="EMBL" id="KAF4982357.1"/>
    </source>
</evidence>
<dbReference type="Proteomes" id="UP000635477">
    <property type="component" value="Unassembled WGS sequence"/>
</dbReference>
<proteinExistence type="predicted"/>
<dbReference type="InterPro" id="IPR002110">
    <property type="entry name" value="Ankyrin_rpt"/>
</dbReference>
<reference evidence="5" key="2">
    <citation type="submission" date="2020-05" db="EMBL/GenBank/DDBJ databases">
        <authorList>
            <person name="Kim H.-S."/>
            <person name="Proctor R.H."/>
            <person name="Brown D.W."/>
        </authorList>
    </citation>
    <scope>NUCLEOTIDE SEQUENCE</scope>
    <source>
        <strain evidence="5">NRRL 22465</strain>
    </source>
</reference>
<dbReference type="SUPFAM" id="SSF52540">
    <property type="entry name" value="P-loop containing nucleoside triphosphate hydrolases"/>
    <property type="match status" value="1"/>
</dbReference>
<dbReference type="SUPFAM" id="SSF48403">
    <property type="entry name" value="Ankyrin repeat"/>
    <property type="match status" value="1"/>
</dbReference>
<dbReference type="InterPro" id="IPR031348">
    <property type="entry name" value="PigL_N"/>
</dbReference>
<keyword evidence="2" id="KW-0040">ANK repeat</keyword>
<dbReference type="InterPro" id="IPR036770">
    <property type="entry name" value="Ankyrin_rpt-contain_sf"/>
</dbReference>
<dbReference type="Pfam" id="PF00023">
    <property type="entry name" value="Ank"/>
    <property type="match status" value="1"/>
</dbReference>
<dbReference type="OrthoDB" id="194358at2759"/>
<comment type="caution">
    <text evidence="5">The sequence shown here is derived from an EMBL/GenBank/DDBJ whole genome shotgun (WGS) entry which is preliminary data.</text>
</comment>
<keyword evidence="1" id="KW-0677">Repeat</keyword>
<evidence type="ECO:0008006" key="7">
    <source>
        <dbReference type="Google" id="ProtNLM"/>
    </source>
</evidence>
<evidence type="ECO:0000259" key="3">
    <source>
        <dbReference type="Pfam" id="PF17111"/>
    </source>
</evidence>
<feature type="domain" description="Nephrocystin 3-like N-terminal" evidence="4">
    <location>
        <begin position="210"/>
        <end position="377"/>
    </location>
</feature>
<reference evidence="5" key="1">
    <citation type="journal article" date="2020" name="BMC Genomics">
        <title>Correction to: Identification and distribution of gene clusters required for synthesis of sphingolipid metabolism inhibitors in diverse species of the filamentous fungus Fusarium.</title>
        <authorList>
            <person name="Kim H.S."/>
            <person name="Lohmar J.M."/>
            <person name="Busman M."/>
            <person name="Brown D.W."/>
            <person name="Naumann T.A."/>
            <person name="Divon H.H."/>
            <person name="Lysoe E."/>
            <person name="Uhlig S."/>
            <person name="Proctor R.H."/>
        </authorList>
    </citation>
    <scope>NUCLEOTIDE SEQUENCE</scope>
    <source>
        <strain evidence="5">NRRL 22465</strain>
    </source>
</reference>
<accession>A0A8H4URN0</accession>
<evidence type="ECO:0000313" key="6">
    <source>
        <dbReference type="Proteomes" id="UP000635477"/>
    </source>
</evidence>
<dbReference type="PANTHER" id="PTHR10039">
    <property type="entry name" value="AMELOGENIN"/>
    <property type="match status" value="1"/>
</dbReference>
<name>A0A8H4URN0_9HYPO</name>
<evidence type="ECO:0000256" key="1">
    <source>
        <dbReference type="ARBA" id="ARBA00022737"/>
    </source>
</evidence>
<organism evidence="5 6">
    <name type="scientific">Fusarium zealandicum</name>
    <dbReference type="NCBI Taxonomy" id="1053134"/>
    <lineage>
        <taxon>Eukaryota</taxon>
        <taxon>Fungi</taxon>
        <taxon>Dikarya</taxon>
        <taxon>Ascomycota</taxon>
        <taxon>Pezizomycotina</taxon>
        <taxon>Sordariomycetes</taxon>
        <taxon>Hypocreomycetidae</taxon>
        <taxon>Hypocreales</taxon>
        <taxon>Nectriaceae</taxon>
        <taxon>Fusarium</taxon>
        <taxon>Fusarium staphyleae species complex</taxon>
    </lineage>
</organism>
<dbReference type="Gene3D" id="3.40.50.300">
    <property type="entry name" value="P-loop containing nucleotide triphosphate hydrolases"/>
    <property type="match status" value="1"/>
</dbReference>
<dbReference type="EMBL" id="JABEYC010000124">
    <property type="protein sequence ID" value="KAF4982357.1"/>
    <property type="molecule type" value="Genomic_DNA"/>
</dbReference>
<dbReference type="Pfam" id="PF24883">
    <property type="entry name" value="NPHP3_N"/>
    <property type="match status" value="1"/>
</dbReference>
<dbReference type="PROSITE" id="PS50297">
    <property type="entry name" value="ANK_REP_REGION"/>
    <property type="match status" value="1"/>
</dbReference>
<dbReference type="PANTHER" id="PTHR10039:SF15">
    <property type="entry name" value="NACHT DOMAIN-CONTAINING PROTEIN"/>
    <property type="match status" value="1"/>
</dbReference>
<dbReference type="PROSITE" id="PS50088">
    <property type="entry name" value="ANK_REPEAT"/>
    <property type="match status" value="1"/>
</dbReference>
<dbReference type="InterPro" id="IPR027417">
    <property type="entry name" value="P-loop_NTPase"/>
</dbReference>
<evidence type="ECO:0000259" key="4">
    <source>
        <dbReference type="Pfam" id="PF24883"/>
    </source>
</evidence>